<keyword evidence="4" id="KW-0949">S-adenosyl-L-methionine</keyword>
<evidence type="ECO:0000313" key="12">
    <source>
        <dbReference type="Proteomes" id="UP000177061"/>
    </source>
</evidence>
<dbReference type="InterPro" id="IPR006158">
    <property type="entry name" value="Cobalamin-bd"/>
</dbReference>
<dbReference type="GO" id="GO:0003824">
    <property type="term" value="F:catalytic activity"/>
    <property type="evidence" value="ECO:0007669"/>
    <property type="project" value="InterPro"/>
</dbReference>
<dbReference type="InterPro" id="IPR007197">
    <property type="entry name" value="rSAM"/>
</dbReference>
<sequence length="570" mass="66342">MVKAVQKENKELYQLPDKKRFLFRIIVPAFPSFNIYTKIAKRTTALGPILVATSANKLEKWDVEVVDENNCRSGFCPKDYSGRPDHIELQKIRPADVVGFYGSLTSTIPRLYKLAELYKKYGVKTAAGGKHIENLPKEALKNNIDAVVFGDGEQTIKELLLAWQEGKNLKKTAGLAFLIGRKLFKTKPRKLLTDFEELPLPDFNLLRYAKMKIYPVSWWRGCPYNCEFCAVKDKTRCAPSERLLAAVVHLAETRKAKNFFIVDDHFGGNHYDKKQLEETIKFCRQIAKYRKKFGKKLSFTVQIRLTAASRPKLLEAMRQADISTVCIGYESPIDEELIAMRKGIVSKQMVERTKIFHKFGFFIHGMFIFGYPHKKGSVVDKAGLRLSLKDKIKRFGNFIARAKIDTVQVLLTVPLPGTELRQRLKKEGRLYPLRQIGWEYYDGQFPLFKPDNGVSPEKIQQAVKKIMSRFYRFNCIIKIIFNIGFHFPRVVFPITLTLFTLRVRHLTKAFKKWRRLYFRNQTRRFGGYLIIRRWLKKFREGDFLEKLARAKLQFNKRKAVDKEDGEIFGF</sequence>
<dbReference type="PANTHER" id="PTHR43409">
    <property type="entry name" value="ANAEROBIC MAGNESIUM-PROTOPORPHYRIN IX MONOMETHYL ESTER CYCLASE-RELATED"/>
    <property type="match status" value="1"/>
</dbReference>
<dbReference type="GO" id="GO:0046872">
    <property type="term" value="F:metal ion binding"/>
    <property type="evidence" value="ECO:0007669"/>
    <property type="project" value="UniProtKB-KW"/>
</dbReference>
<dbReference type="PROSITE" id="PS51332">
    <property type="entry name" value="B12_BINDING"/>
    <property type="match status" value="1"/>
</dbReference>
<dbReference type="SMART" id="SM00729">
    <property type="entry name" value="Elp3"/>
    <property type="match status" value="1"/>
</dbReference>
<evidence type="ECO:0000256" key="1">
    <source>
        <dbReference type="ARBA" id="ARBA00001966"/>
    </source>
</evidence>
<dbReference type="InterPro" id="IPR034466">
    <property type="entry name" value="Methyltransferase_Class_B"/>
</dbReference>
<keyword evidence="7" id="KW-0411">Iron-sulfur</keyword>
<gene>
    <name evidence="11" type="ORF">A3J64_01715</name>
</gene>
<dbReference type="InterPro" id="IPR006638">
    <property type="entry name" value="Elp3/MiaA/NifB-like_rSAM"/>
</dbReference>
<evidence type="ECO:0000256" key="4">
    <source>
        <dbReference type="ARBA" id="ARBA00022691"/>
    </source>
</evidence>
<dbReference type="Gene3D" id="3.80.30.20">
    <property type="entry name" value="tm_1862 like domain"/>
    <property type="match status" value="1"/>
</dbReference>
<dbReference type="AlphaFoldDB" id="A0A1G2FID0"/>
<dbReference type="Pfam" id="PF04055">
    <property type="entry name" value="Radical_SAM"/>
    <property type="match status" value="1"/>
</dbReference>
<dbReference type="Proteomes" id="UP000177061">
    <property type="component" value="Unassembled WGS sequence"/>
</dbReference>
<keyword evidence="2" id="KW-0489">Methyltransferase</keyword>
<dbReference type="InterPro" id="IPR023404">
    <property type="entry name" value="rSAM_horseshoe"/>
</dbReference>
<evidence type="ECO:0000256" key="7">
    <source>
        <dbReference type="ARBA" id="ARBA00023014"/>
    </source>
</evidence>
<accession>A0A1G2FID0</accession>
<dbReference type="PANTHER" id="PTHR43409:SF7">
    <property type="entry name" value="BLL1977 PROTEIN"/>
    <property type="match status" value="1"/>
</dbReference>
<dbReference type="SFLD" id="SFLDG01123">
    <property type="entry name" value="methyltransferase_(Class_B)"/>
    <property type="match status" value="1"/>
</dbReference>
<proteinExistence type="predicted"/>
<evidence type="ECO:0000259" key="9">
    <source>
        <dbReference type="PROSITE" id="PS51332"/>
    </source>
</evidence>
<dbReference type="InterPro" id="IPR058240">
    <property type="entry name" value="rSAM_sf"/>
</dbReference>
<keyword evidence="8" id="KW-1133">Transmembrane helix</keyword>
<comment type="cofactor">
    <cofactor evidence="1">
        <name>[4Fe-4S] cluster</name>
        <dbReference type="ChEBI" id="CHEBI:49883"/>
    </cofactor>
</comment>
<name>A0A1G2FID0_9BACT</name>
<dbReference type="InterPro" id="IPR051198">
    <property type="entry name" value="BchE-like"/>
</dbReference>
<evidence type="ECO:0000313" key="11">
    <source>
        <dbReference type="EMBL" id="OGZ37410.1"/>
    </source>
</evidence>
<keyword evidence="3" id="KW-0808">Transferase</keyword>
<dbReference type="EMBL" id="MHNB01000008">
    <property type="protein sequence ID" value="OGZ37410.1"/>
    <property type="molecule type" value="Genomic_DNA"/>
</dbReference>
<evidence type="ECO:0000256" key="8">
    <source>
        <dbReference type="SAM" id="Phobius"/>
    </source>
</evidence>
<reference evidence="11 12" key="1">
    <citation type="journal article" date="2016" name="Nat. Commun.">
        <title>Thousands of microbial genomes shed light on interconnected biogeochemical processes in an aquifer system.</title>
        <authorList>
            <person name="Anantharaman K."/>
            <person name="Brown C.T."/>
            <person name="Hug L.A."/>
            <person name="Sharon I."/>
            <person name="Castelle C.J."/>
            <person name="Probst A.J."/>
            <person name="Thomas B.C."/>
            <person name="Singh A."/>
            <person name="Wilkins M.J."/>
            <person name="Karaoz U."/>
            <person name="Brodie E.L."/>
            <person name="Williams K.H."/>
            <person name="Hubbard S.S."/>
            <person name="Banfield J.F."/>
        </authorList>
    </citation>
    <scope>NUCLEOTIDE SEQUENCE [LARGE SCALE GENOMIC DNA]</scope>
</reference>
<dbReference type="Gene3D" id="3.40.50.280">
    <property type="entry name" value="Cobalamin-binding domain"/>
    <property type="match status" value="1"/>
</dbReference>
<keyword evidence="8" id="KW-0812">Transmembrane</keyword>
<dbReference type="STRING" id="1801997.A3J64_01715"/>
<dbReference type="Pfam" id="PF02310">
    <property type="entry name" value="B12-binding"/>
    <property type="match status" value="1"/>
</dbReference>
<dbReference type="GO" id="GO:0051539">
    <property type="term" value="F:4 iron, 4 sulfur cluster binding"/>
    <property type="evidence" value="ECO:0007669"/>
    <property type="project" value="UniProtKB-KW"/>
</dbReference>
<dbReference type="GO" id="GO:0031419">
    <property type="term" value="F:cobalamin binding"/>
    <property type="evidence" value="ECO:0007669"/>
    <property type="project" value="InterPro"/>
</dbReference>
<dbReference type="SFLD" id="SFLDG01082">
    <property type="entry name" value="B12-binding_domain_containing"/>
    <property type="match status" value="1"/>
</dbReference>
<evidence type="ECO:0000256" key="2">
    <source>
        <dbReference type="ARBA" id="ARBA00022603"/>
    </source>
</evidence>
<evidence type="ECO:0000256" key="6">
    <source>
        <dbReference type="ARBA" id="ARBA00023004"/>
    </source>
</evidence>
<keyword evidence="5" id="KW-0479">Metal-binding</keyword>
<protein>
    <submittedName>
        <fullName evidence="11">Uncharacterized protein</fullName>
    </submittedName>
</protein>
<evidence type="ECO:0000259" key="10">
    <source>
        <dbReference type="PROSITE" id="PS51918"/>
    </source>
</evidence>
<feature type="transmembrane region" description="Helical" evidence="8">
    <location>
        <begin position="21"/>
        <end position="39"/>
    </location>
</feature>
<dbReference type="SUPFAM" id="SSF102114">
    <property type="entry name" value="Radical SAM enzymes"/>
    <property type="match status" value="1"/>
</dbReference>
<dbReference type="SFLD" id="SFLDS00029">
    <property type="entry name" value="Radical_SAM"/>
    <property type="match status" value="1"/>
</dbReference>
<keyword evidence="6" id="KW-0408">Iron</keyword>
<evidence type="ECO:0000256" key="3">
    <source>
        <dbReference type="ARBA" id="ARBA00022679"/>
    </source>
</evidence>
<keyword evidence="8" id="KW-0472">Membrane</keyword>
<dbReference type="PROSITE" id="PS51918">
    <property type="entry name" value="RADICAL_SAM"/>
    <property type="match status" value="1"/>
</dbReference>
<organism evidence="11 12">
    <name type="scientific">Candidatus Portnoybacteria bacterium RIFCSPHIGHO2_12_FULL_38_9</name>
    <dbReference type="NCBI Taxonomy" id="1801997"/>
    <lineage>
        <taxon>Bacteria</taxon>
        <taxon>Candidatus Portnoyibacteriota</taxon>
    </lineage>
</organism>
<comment type="caution">
    <text evidence="11">The sequence shown here is derived from an EMBL/GenBank/DDBJ whole genome shotgun (WGS) entry which is preliminary data.</text>
</comment>
<evidence type="ECO:0000256" key="5">
    <source>
        <dbReference type="ARBA" id="ARBA00022723"/>
    </source>
</evidence>
<feature type="domain" description="Radical SAM core" evidence="10">
    <location>
        <begin position="208"/>
        <end position="451"/>
    </location>
</feature>
<feature type="domain" description="B12-binding" evidence="9">
    <location>
        <begin position="31"/>
        <end position="170"/>
    </location>
</feature>